<dbReference type="InterPro" id="IPR016181">
    <property type="entry name" value="Acyl_CoA_acyltransferase"/>
</dbReference>
<dbReference type="STRING" id="1909395.BKM31_03090"/>
<dbReference type="GO" id="GO:0030649">
    <property type="term" value="P:aminoglycoside antibiotic catabolic process"/>
    <property type="evidence" value="ECO:0007669"/>
    <property type="project" value="TreeGrafter"/>
</dbReference>
<dbReference type="PROSITE" id="PS51186">
    <property type="entry name" value="GNAT"/>
    <property type="match status" value="1"/>
</dbReference>
<feature type="domain" description="N-acetyltransferase" evidence="1">
    <location>
        <begin position="105"/>
        <end position="246"/>
    </location>
</feature>
<dbReference type="PANTHER" id="PTHR37817">
    <property type="entry name" value="N-ACETYLTRANSFERASE EIS"/>
    <property type="match status" value="1"/>
</dbReference>
<dbReference type="Proteomes" id="UP000190797">
    <property type="component" value="Chromosome"/>
</dbReference>
<dbReference type="CDD" id="cd04301">
    <property type="entry name" value="NAT_SF"/>
    <property type="match status" value="1"/>
</dbReference>
<dbReference type="InterPro" id="IPR051554">
    <property type="entry name" value="Acetyltransferase_Eis"/>
</dbReference>
<dbReference type="KEGG" id="noa:BKM31_03090"/>
<evidence type="ECO:0000313" key="2">
    <source>
        <dbReference type="EMBL" id="AQZ70082.1"/>
    </source>
</evidence>
<evidence type="ECO:0000259" key="1">
    <source>
        <dbReference type="PROSITE" id="PS51186"/>
    </source>
</evidence>
<dbReference type="EMBL" id="CP017717">
    <property type="protein sequence ID" value="AQZ70082.1"/>
    <property type="molecule type" value="Genomic_DNA"/>
</dbReference>
<dbReference type="AlphaFoldDB" id="A0A1V0AJ12"/>
<dbReference type="GO" id="GO:0034069">
    <property type="term" value="F:aminoglycoside N-acetyltransferase activity"/>
    <property type="evidence" value="ECO:0007669"/>
    <property type="project" value="TreeGrafter"/>
</dbReference>
<dbReference type="SUPFAM" id="SSF55729">
    <property type="entry name" value="Acyl-CoA N-acyltransferases (Nat)"/>
    <property type="match status" value="1"/>
</dbReference>
<reference evidence="3" key="1">
    <citation type="journal article" date="2017" name="Med. Chem. Commun.">
        <title>Nonomuraea sp. ATCC 55076 harbours the largest actinomycete chromosome to date and the kistamicin biosynthetic gene cluster.</title>
        <authorList>
            <person name="Nazari B."/>
            <person name="Forneris C.C."/>
            <person name="Gibson M.I."/>
            <person name="Moon K."/>
            <person name="Schramma K.R."/>
            <person name="Seyedsayamdost M.R."/>
        </authorList>
    </citation>
    <scope>NUCLEOTIDE SEQUENCE [LARGE SCALE GENOMIC DNA]</scope>
    <source>
        <strain evidence="3">ATCC 55076</strain>
    </source>
</reference>
<dbReference type="Pfam" id="PF00583">
    <property type="entry name" value="Acetyltransf_1"/>
    <property type="match status" value="1"/>
</dbReference>
<protein>
    <recommendedName>
        <fullName evidence="1">N-acetyltransferase domain-containing protein</fullName>
    </recommendedName>
</protein>
<accession>A0A1V0AJ12</accession>
<keyword evidence="3" id="KW-1185">Reference proteome</keyword>
<sequence length="246" mass="26288">MANTRDYWLGWGSADRCDGELTLYRSGVSHPQLNGVLRAGGGIAVEEAVAQARERLAGVPWMWWVGPDSRPGLAEGLAAAGAAEVATMPVMAVALDRVTMPDGPAGLRIEEVTGADALREWVSAYAPSFGVMPDQVEQVTRVEEWRGDEEGAIVRFAGRLDGRVVGTSVLLDRRGVAGIYVVTTREGYRRRGIGAALTAAALQEGRERGLRVATLQASAMGAPVYRRMGFEVVSAYRMFTLPPAAG</sequence>
<dbReference type="OrthoDB" id="5243104at2"/>
<dbReference type="Gene3D" id="3.40.630.30">
    <property type="match status" value="1"/>
</dbReference>
<dbReference type="InterPro" id="IPR000182">
    <property type="entry name" value="GNAT_dom"/>
</dbReference>
<organism evidence="2 3">
    <name type="scientific">[Actinomadura] parvosata subsp. kistnae</name>
    <dbReference type="NCBI Taxonomy" id="1909395"/>
    <lineage>
        <taxon>Bacteria</taxon>
        <taxon>Bacillati</taxon>
        <taxon>Actinomycetota</taxon>
        <taxon>Actinomycetes</taxon>
        <taxon>Streptosporangiales</taxon>
        <taxon>Streptosporangiaceae</taxon>
        <taxon>Nonomuraea</taxon>
    </lineage>
</organism>
<proteinExistence type="predicted"/>
<dbReference type="PANTHER" id="PTHR37817:SF1">
    <property type="entry name" value="N-ACETYLTRANSFERASE EIS"/>
    <property type="match status" value="1"/>
</dbReference>
<evidence type="ECO:0000313" key="3">
    <source>
        <dbReference type="Proteomes" id="UP000190797"/>
    </source>
</evidence>
<gene>
    <name evidence="2" type="ORF">BKM31_03090</name>
</gene>
<name>A0A1V0AJ12_9ACTN</name>